<dbReference type="InParanoid" id="A0A423XL53"/>
<sequence>MFATEEIDNAELDLSGVTRLWKQVFQASKGQASRRLYTCPLSQAFTTTYSMDFVNETNHSRSEHRAAWMQHLHISDDRASTLGSLTTDRQQLEDTAKCDIRSIHKVFSTISHQRSFIILNSGNYGLVPGFVVEGDVCGVIFGTRCPFILRKTDEEDHYKLVGGAWVLSRHTLGVNGNIRMGKYPEYDDWQETGAQEQDIYIC</sequence>
<dbReference type="OrthoDB" id="2157530at2759"/>
<reference evidence="1 2" key="1">
    <citation type="submission" date="2015-09" db="EMBL/GenBank/DDBJ databases">
        <title>Host preference determinants of Valsa canker pathogens revealed by comparative genomics.</title>
        <authorList>
            <person name="Yin Z."/>
            <person name="Huang L."/>
        </authorList>
    </citation>
    <scope>NUCLEOTIDE SEQUENCE [LARGE SCALE GENOMIC DNA]</scope>
    <source>
        <strain evidence="1 2">SXYLt</strain>
    </source>
</reference>
<comment type="caution">
    <text evidence="1">The sequence shown here is derived from an EMBL/GenBank/DDBJ whole genome shotgun (WGS) entry which is preliminary data.</text>
</comment>
<evidence type="ECO:0008006" key="3">
    <source>
        <dbReference type="Google" id="ProtNLM"/>
    </source>
</evidence>
<accession>A0A423XL53</accession>
<proteinExistence type="predicted"/>
<dbReference type="Pfam" id="PF26639">
    <property type="entry name" value="Het-6_barrel"/>
    <property type="match status" value="1"/>
</dbReference>
<evidence type="ECO:0000313" key="1">
    <source>
        <dbReference type="EMBL" id="ROW17197.1"/>
    </source>
</evidence>
<organism evidence="1 2">
    <name type="scientific">Cytospora leucostoma</name>
    <dbReference type="NCBI Taxonomy" id="1230097"/>
    <lineage>
        <taxon>Eukaryota</taxon>
        <taxon>Fungi</taxon>
        <taxon>Dikarya</taxon>
        <taxon>Ascomycota</taxon>
        <taxon>Pezizomycotina</taxon>
        <taxon>Sordariomycetes</taxon>
        <taxon>Sordariomycetidae</taxon>
        <taxon>Diaporthales</taxon>
        <taxon>Cytosporaceae</taxon>
        <taxon>Cytospora</taxon>
    </lineage>
</organism>
<gene>
    <name evidence="1" type="ORF">VPNG_01342</name>
</gene>
<dbReference type="EMBL" id="LKEB01000003">
    <property type="protein sequence ID" value="ROW17197.1"/>
    <property type="molecule type" value="Genomic_DNA"/>
</dbReference>
<evidence type="ECO:0000313" key="2">
    <source>
        <dbReference type="Proteomes" id="UP000285146"/>
    </source>
</evidence>
<name>A0A423XL53_9PEZI</name>
<protein>
    <recommendedName>
        <fullName evidence="3">Heterokaryon incompatibility domain-containing protein</fullName>
    </recommendedName>
</protein>
<dbReference type="Proteomes" id="UP000285146">
    <property type="component" value="Unassembled WGS sequence"/>
</dbReference>
<keyword evidence="2" id="KW-1185">Reference proteome</keyword>
<dbReference type="AlphaFoldDB" id="A0A423XL53"/>
<dbReference type="STRING" id="1230097.A0A423XL53"/>